<dbReference type="Proteomes" id="UP001295469">
    <property type="component" value="Chromosome A07"/>
</dbReference>
<evidence type="ECO:0000313" key="2">
    <source>
        <dbReference type="EMBL" id="CAF2164994.1"/>
    </source>
</evidence>
<sequence length="108" mass="12089">MDENVPYLPTEKVDQLQSSDTRERKVRDDVAEVCGDIEFAVYKCLQEEWGVLEKSPEAALDVDQTIFVVTGGRRGEEQNDGVMGSKKLLQQEDLLALRPSSCLACLLQ</sequence>
<gene>
    <name evidence="2" type="ORF">DARMORV10_A07P18740.1</name>
</gene>
<dbReference type="AlphaFoldDB" id="A0A816YQZ1"/>
<organism evidence="2">
    <name type="scientific">Brassica napus</name>
    <name type="common">Rape</name>
    <dbReference type="NCBI Taxonomy" id="3708"/>
    <lineage>
        <taxon>Eukaryota</taxon>
        <taxon>Viridiplantae</taxon>
        <taxon>Streptophyta</taxon>
        <taxon>Embryophyta</taxon>
        <taxon>Tracheophyta</taxon>
        <taxon>Spermatophyta</taxon>
        <taxon>Magnoliopsida</taxon>
        <taxon>eudicotyledons</taxon>
        <taxon>Gunneridae</taxon>
        <taxon>Pentapetalae</taxon>
        <taxon>rosids</taxon>
        <taxon>malvids</taxon>
        <taxon>Brassicales</taxon>
        <taxon>Brassicaceae</taxon>
        <taxon>Brassiceae</taxon>
        <taxon>Brassica</taxon>
    </lineage>
</organism>
<reference evidence="2" key="1">
    <citation type="submission" date="2021-01" db="EMBL/GenBank/DDBJ databases">
        <authorList>
            <consortium name="Genoscope - CEA"/>
            <person name="William W."/>
        </authorList>
    </citation>
    <scope>NUCLEOTIDE SEQUENCE</scope>
</reference>
<proteinExistence type="predicted"/>
<evidence type="ECO:0000256" key="1">
    <source>
        <dbReference type="SAM" id="MobiDB-lite"/>
    </source>
</evidence>
<dbReference type="EMBL" id="HG994361">
    <property type="protein sequence ID" value="CAF2164994.1"/>
    <property type="molecule type" value="Genomic_DNA"/>
</dbReference>
<feature type="region of interest" description="Disordered" evidence="1">
    <location>
        <begin position="1"/>
        <end position="21"/>
    </location>
</feature>
<protein>
    <submittedName>
        <fullName evidence="2">(rape) hypothetical protein</fullName>
    </submittedName>
</protein>
<name>A0A816YQZ1_BRANA</name>
<accession>A0A816YQZ1</accession>